<comment type="subcellular location">
    <subcellularLocation>
        <location evidence="1 14">Cell membrane</location>
        <topology evidence="1 14">Multi-pass membrane protein</topology>
    </subcellularLocation>
</comment>
<dbReference type="PANTHER" id="PTHR30622:SF4">
    <property type="entry name" value="UNDECAPRENYL-DIPHOSPHATASE"/>
    <property type="match status" value="1"/>
</dbReference>
<evidence type="ECO:0000256" key="10">
    <source>
        <dbReference type="ARBA" id="ARBA00023251"/>
    </source>
</evidence>
<organism evidence="15 16">
    <name type="scientific">Candidatus Sulfotelmatobacter kueseliae</name>
    <dbReference type="NCBI Taxonomy" id="2042962"/>
    <lineage>
        <taxon>Bacteria</taxon>
        <taxon>Pseudomonadati</taxon>
        <taxon>Acidobacteriota</taxon>
        <taxon>Terriglobia</taxon>
        <taxon>Terriglobales</taxon>
        <taxon>Candidatus Korobacteraceae</taxon>
        <taxon>Candidatus Sulfotelmatobacter</taxon>
    </lineage>
</organism>
<dbReference type="EC" id="3.6.1.27" evidence="3 14"/>
<accession>A0A2U3K8K9</accession>
<keyword evidence="7 14" id="KW-0378">Hydrolase</keyword>
<dbReference type="GO" id="GO:0071555">
    <property type="term" value="P:cell wall organization"/>
    <property type="evidence" value="ECO:0007669"/>
    <property type="project" value="UniProtKB-KW"/>
</dbReference>
<keyword evidence="5 14" id="KW-1003">Cell membrane</keyword>
<sequence>MPIYQAIVLAIVQGLGEFIPISSSGHLIIVRRLLGWNELSPSGELTFDVALHFGTLLSVLFYFRRTWFQIIRAALGGKVVRFSESGSADTNLAPEEQKEERLLLWFLAIATIPGAIAGKLLEHSAEDYFREHVVLIAAALIVVALLMWLGEKTGSLSKPLTRISLADSLIIGVAQAFALIPGVSRSGSTITAGLFRGMTREAAVRFSFLLSTPIIAGAALLKAHELHKEGLPAGMHAPFLVGILVSALVGYAAIAWLIRYLQSNSLRAFIIYRIVAGVVVIGLAYVWHLQ</sequence>
<dbReference type="GO" id="GO:0050380">
    <property type="term" value="F:undecaprenyl-diphosphatase activity"/>
    <property type="evidence" value="ECO:0007669"/>
    <property type="project" value="UniProtKB-UniRule"/>
</dbReference>
<dbReference type="GO" id="GO:0008360">
    <property type="term" value="P:regulation of cell shape"/>
    <property type="evidence" value="ECO:0007669"/>
    <property type="project" value="UniProtKB-KW"/>
</dbReference>
<feature type="transmembrane region" description="Helical" evidence="14">
    <location>
        <begin position="270"/>
        <end position="287"/>
    </location>
</feature>
<evidence type="ECO:0000256" key="6">
    <source>
        <dbReference type="ARBA" id="ARBA00022692"/>
    </source>
</evidence>
<keyword evidence="8 14" id="KW-1133">Transmembrane helix</keyword>
<dbReference type="GO" id="GO:0009252">
    <property type="term" value="P:peptidoglycan biosynthetic process"/>
    <property type="evidence" value="ECO:0007669"/>
    <property type="project" value="UniProtKB-KW"/>
</dbReference>
<evidence type="ECO:0000256" key="11">
    <source>
        <dbReference type="ARBA" id="ARBA00032707"/>
    </source>
</evidence>
<dbReference type="Proteomes" id="UP000238701">
    <property type="component" value="Unassembled WGS sequence"/>
</dbReference>
<evidence type="ECO:0000256" key="5">
    <source>
        <dbReference type="ARBA" id="ARBA00022475"/>
    </source>
</evidence>
<feature type="transmembrane region" description="Helical" evidence="14">
    <location>
        <begin position="163"/>
        <end position="183"/>
    </location>
</feature>
<dbReference type="AlphaFoldDB" id="A0A2U3K8K9"/>
<keyword evidence="9 14" id="KW-0472">Membrane</keyword>
<evidence type="ECO:0000256" key="7">
    <source>
        <dbReference type="ARBA" id="ARBA00022801"/>
    </source>
</evidence>
<feature type="transmembrane region" description="Helical" evidence="14">
    <location>
        <begin position="203"/>
        <end position="221"/>
    </location>
</feature>
<comment type="similarity">
    <text evidence="2 14">Belongs to the UppP family.</text>
</comment>
<dbReference type="InterPro" id="IPR003824">
    <property type="entry name" value="UppP"/>
</dbReference>
<keyword evidence="6 14" id="KW-0812">Transmembrane</keyword>
<evidence type="ECO:0000256" key="14">
    <source>
        <dbReference type="HAMAP-Rule" id="MF_01006"/>
    </source>
</evidence>
<protein>
    <recommendedName>
        <fullName evidence="4 14">Undecaprenyl-diphosphatase</fullName>
        <ecNumber evidence="3 14">3.6.1.27</ecNumber>
    </recommendedName>
    <alternativeName>
        <fullName evidence="12 14">Bacitracin resistance protein</fullName>
    </alternativeName>
    <alternativeName>
        <fullName evidence="11 14">Undecaprenyl pyrophosphate phosphatase</fullName>
    </alternativeName>
</protein>
<feature type="transmembrane region" description="Helical" evidence="14">
    <location>
        <begin position="133"/>
        <end position="151"/>
    </location>
</feature>
<keyword evidence="14" id="KW-0573">Peptidoglycan synthesis</keyword>
<proteinExistence type="inferred from homology"/>
<keyword evidence="10 14" id="KW-0046">Antibiotic resistance</keyword>
<feature type="transmembrane region" description="Helical" evidence="14">
    <location>
        <begin position="233"/>
        <end position="258"/>
    </location>
</feature>
<name>A0A2U3K8K9_9BACT</name>
<dbReference type="EMBL" id="OMOD01000055">
    <property type="protein sequence ID" value="SPF35948.1"/>
    <property type="molecule type" value="Genomic_DNA"/>
</dbReference>
<comment type="catalytic activity">
    <reaction evidence="13 14">
        <text>di-trans,octa-cis-undecaprenyl diphosphate + H2O = di-trans,octa-cis-undecaprenyl phosphate + phosphate + H(+)</text>
        <dbReference type="Rhea" id="RHEA:28094"/>
        <dbReference type="ChEBI" id="CHEBI:15377"/>
        <dbReference type="ChEBI" id="CHEBI:15378"/>
        <dbReference type="ChEBI" id="CHEBI:43474"/>
        <dbReference type="ChEBI" id="CHEBI:58405"/>
        <dbReference type="ChEBI" id="CHEBI:60392"/>
        <dbReference type="EC" id="3.6.1.27"/>
    </reaction>
</comment>
<keyword evidence="14" id="KW-0961">Cell wall biogenesis/degradation</keyword>
<evidence type="ECO:0000256" key="13">
    <source>
        <dbReference type="ARBA" id="ARBA00047594"/>
    </source>
</evidence>
<evidence type="ECO:0000256" key="1">
    <source>
        <dbReference type="ARBA" id="ARBA00004651"/>
    </source>
</evidence>
<dbReference type="PANTHER" id="PTHR30622">
    <property type="entry name" value="UNDECAPRENYL-DIPHOSPHATASE"/>
    <property type="match status" value="1"/>
</dbReference>
<evidence type="ECO:0000256" key="2">
    <source>
        <dbReference type="ARBA" id="ARBA00010621"/>
    </source>
</evidence>
<evidence type="ECO:0000256" key="3">
    <source>
        <dbReference type="ARBA" id="ARBA00012374"/>
    </source>
</evidence>
<evidence type="ECO:0000313" key="16">
    <source>
        <dbReference type="Proteomes" id="UP000238701"/>
    </source>
</evidence>
<evidence type="ECO:0000313" key="15">
    <source>
        <dbReference type="EMBL" id="SPF35948.1"/>
    </source>
</evidence>
<dbReference type="GO" id="GO:0046677">
    <property type="term" value="P:response to antibiotic"/>
    <property type="evidence" value="ECO:0007669"/>
    <property type="project" value="UniProtKB-UniRule"/>
</dbReference>
<evidence type="ECO:0000256" key="9">
    <source>
        <dbReference type="ARBA" id="ARBA00023136"/>
    </source>
</evidence>
<gene>
    <name evidence="14 15" type="primary">uppP</name>
    <name evidence="15" type="ORF">SBA1_1480022</name>
</gene>
<dbReference type="Pfam" id="PF02673">
    <property type="entry name" value="BacA"/>
    <property type="match status" value="1"/>
</dbReference>
<feature type="transmembrane region" description="Helical" evidence="14">
    <location>
        <begin position="45"/>
        <end position="63"/>
    </location>
</feature>
<dbReference type="HAMAP" id="MF_01006">
    <property type="entry name" value="Undec_diphosphatase"/>
    <property type="match status" value="1"/>
</dbReference>
<comment type="function">
    <text evidence="14">Catalyzes the dephosphorylation of undecaprenyl diphosphate (UPP). Confers resistance to bacitracin.</text>
</comment>
<comment type="miscellaneous">
    <text evidence="14">Bacitracin is thought to be involved in the inhibition of peptidoglycan synthesis by sequestering undecaprenyl diphosphate, thereby reducing the pool of lipid carrier available.</text>
</comment>
<evidence type="ECO:0000256" key="12">
    <source>
        <dbReference type="ARBA" id="ARBA00032932"/>
    </source>
</evidence>
<dbReference type="GO" id="GO:0005886">
    <property type="term" value="C:plasma membrane"/>
    <property type="evidence" value="ECO:0007669"/>
    <property type="project" value="UniProtKB-SubCell"/>
</dbReference>
<reference evidence="16" key="1">
    <citation type="submission" date="2018-02" db="EMBL/GenBank/DDBJ databases">
        <authorList>
            <person name="Hausmann B."/>
        </authorList>
    </citation>
    <scope>NUCLEOTIDE SEQUENCE [LARGE SCALE GENOMIC DNA]</scope>
    <source>
        <strain evidence="16">Peat soil MAG SbA1</strain>
    </source>
</reference>
<evidence type="ECO:0000256" key="8">
    <source>
        <dbReference type="ARBA" id="ARBA00022989"/>
    </source>
</evidence>
<dbReference type="OrthoDB" id="9808289at2"/>
<evidence type="ECO:0000256" key="4">
    <source>
        <dbReference type="ARBA" id="ARBA00021581"/>
    </source>
</evidence>
<keyword evidence="14" id="KW-0133">Cell shape</keyword>